<keyword evidence="3" id="KW-1185">Reference proteome</keyword>
<evidence type="ECO:0000313" key="3">
    <source>
        <dbReference type="Proteomes" id="UP001642720"/>
    </source>
</evidence>
<feature type="compositionally biased region" description="Polar residues" evidence="1">
    <location>
        <begin position="80"/>
        <end position="95"/>
    </location>
</feature>
<proteinExistence type="predicted"/>
<comment type="caution">
    <text evidence="2">The sequence shown here is derived from an EMBL/GenBank/DDBJ whole genome shotgun (WGS) entry which is preliminary data.</text>
</comment>
<feature type="region of interest" description="Disordered" evidence="1">
    <location>
        <begin position="1"/>
        <end position="107"/>
    </location>
</feature>
<evidence type="ECO:0000256" key="1">
    <source>
        <dbReference type="SAM" id="MobiDB-lite"/>
    </source>
</evidence>
<evidence type="ECO:0000313" key="2">
    <source>
        <dbReference type="EMBL" id="TFA99825.1"/>
    </source>
</evidence>
<dbReference type="RefSeq" id="XP_073556027.1">
    <property type="nucleotide sequence ID" value="XM_073705226.1"/>
</dbReference>
<organism evidence="2 3">
    <name type="scientific">Trichoderma ghanense</name>
    <dbReference type="NCBI Taxonomy" id="65468"/>
    <lineage>
        <taxon>Eukaryota</taxon>
        <taxon>Fungi</taxon>
        <taxon>Dikarya</taxon>
        <taxon>Ascomycota</taxon>
        <taxon>Pezizomycotina</taxon>
        <taxon>Sordariomycetes</taxon>
        <taxon>Hypocreomycetidae</taxon>
        <taxon>Hypocreales</taxon>
        <taxon>Hypocreaceae</taxon>
        <taxon>Trichoderma</taxon>
    </lineage>
</organism>
<name>A0ABY2GVY3_9HYPO</name>
<feature type="compositionally biased region" description="Basic and acidic residues" evidence="1">
    <location>
        <begin position="98"/>
        <end position="107"/>
    </location>
</feature>
<reference evidence="2 3" key="1">
    <citation type="submission" date="2018-01" db="EMBL/GenBank/DDBJ databases">
        <title>Genome characterization of the sugarcane-associated fungus Trichoderma ghanense CCMA-1212 and their application in lignocelulose bioconversion.</title>
        <authorList>
            <person name="Steindorff A.S."/>
            <person name="Mendes T.D."/>
            <person name="Vilela E.S.D."/>
            <person name="Rodrigues D.S."/>
            <person name="Formighieri E.F."/>
            <person name="Melo I.S."/>
            <person name="Favaro L.C.L."/>
        </authorList>
    </citation>
    <scope>NUCLEOTIDE SEQUENCE [LARGE SCALE GENOMIC DNA]</scope>
    <source>
        <strain evidence="2 3">CCMA-1212</strain>
    </source>
</reference>
<feature type="compositionally biased region" description="Low complexity" evidence="1">
    <location>
        <begin position="21"/>
        <end position="34"/>
    </location>
</feature>
<accession>A0ABY2GVY3</accession>
<sequence>MPASHSLSLRRLPIADTVPPARSHSARSSAATAHEPLEQTPLPPSSAATPPYGTPSSPCKPLATPPRCRPSRTYTRKPDPSSSHPLYTLSLSSAHTLRPLDQRRRGD</sequence>
<dbReference type="Proteomes" id="UP001642720">
    <property type="component" value="Unassembled WGS sequence"/>
</dbReference>
<gene>
    <name evidence="2" type="ORF">CCMA1212_008076</name>
</gene>
<dbReference type="GeneID" id="300579676"/>
<dbReference type="EMBL" id="PPTA01000012">
    <property type="protein sequence ID" value="TFA99825.1"/>
    <property type="molecule type" value="Genomic_DNA"/>
</dbReference>
<protein>
    <submittedName>
        <fullName evidence="2">Uncharacterized protein</fullName>
    </submittedName>
</protein>